<sequence length="127" mass="13868">MKRMKMTLTALVLGVVLMGSYAGAAYAAHVWVYLTGSGPVYSNWLNPSGSGGNHMTLTVTTKNNLNVGYDVYRGNGQKVAGGTVKDKGTIKRGITDNGGKYRVRLRCQEPWWNDNKCNAEAKLDDHD</sequence>
<gene>
    <name evidence="2" type="ORF">ACFOUO_09680</name>
</gene>
<evidence type="ECO:0000256" key="1">
    <source>
        <dbReference type="SAM" id="SignalP"/>
    </source>
</evidence>
<protein>
    <submittedName>
        <fullName evidence="2">Uncharacterized protein</fullName>
    </submittedName>
</protein>
<keyword evidence="3" id="KW-1185">Reference proteome</keyword>
<comment type="caution">
    <text evidence="2">The sequence shown here is derived from an EMBL/GenBank/DDBJ whole genome shotgun (WGS) entry which is preliminary data.</text>
</comment>
<keyword evidence="1" id="KW-0732">Signal</keyword>
<dbReference type="EMBL" id="JBHSAP010000009">
    <property type="protein sequence ID" value="MFC4077084.1"/>
    <property type="molecule type" value="Genomic_DNA"/>
</dbReference>
<feature type="chain" id="PRO_5047342317" evidence="1">
    <location>
        <begin position="28"/>
        <end position="127"/>
    </location>
</feature>
<evidence type="ECO:0000313" key="3">
    <source>
        <dbReference type="Proteomes" id="UP001595843"/>
    </source>
</evidence>
<name>A0ABV8JM88_9BACL</name>
<organism evidence="2 3">
    <name type="scientific">Salinithrix halophila</name>
    <dbReference type="NCBI Taxonomy" id="1485204"/>
    <lineage>
        <taxon>Bacteria</taxon>
        <taxon>Bacillati</taxon>
        <taxon>Bacillota</taxon>
        <taxon>Bacilli</taxon>
        <taxon>Bacillales</taxon>
        <taxon>Thermoactinomycetaceae</taxon>
        <taxon>Salinithrix</taxon>
    </lineage>
</organism>
<reference evidence="3" key="1">
    <citation type="journal article" date="2019" name="Int. J. Syst. Evol. Microbiol.">
        <title>The Global Catalogue of Microorganisms (GCM) 10K type strain sequencing project: providing services to taxonomists for standard genome sequencing and annotation.</title>
        <authorList>
            <consortium name="The Broad Institute Genomics Platform"/>
            <consortium name="The Broad Institute Genome Sequencing Center for Infectious Disease"/>
            <person name="Wu L."/>
            <person name="Ma J."/>
        </authorList>
    </citation>
    <scope>NUCLEOTIDE SEQUENCE [LARGE SCALE GENOMIC DNA]</scope>
    <source>
        <strain evidence="3">IBRC-M 10813</strain>
    </source>
</reference>
<accession>A0ABV8JM88</accession>
<dbReference type="Proteomes" id="UP001595843">
    <property type="component" value="Unassembled WGS sequence"/>
</dbReference>
<feature type="signal peptide" evidence="1">
    <location>
        <begin position="1"/>
        <end position="27"/>
    </location>
</feature>
<dbReference type="RefSeq" id="WP_380704596.1">
    <property type="nucleotide sequence ID" value="NZ_JBHSAP010000009.1"/>
</dbReference>
<proteinExistence type="predicted"/>
<evidence type="ECO:0000313" key="2">
    <source>
        <dbReference type="EMBL" id="MFC4077084.1"/>
    </source>
</evidence>